<evidence type="ECO:0000259" key="1">
    <source>
        <dbReference type="PROSITE" id="PS51832"/>
    </source>
</evidence>
<dbReference type="RefSeq" id="WP_041047012.1">
    <property type="nucleotide sequence ID" value="NZ_JXAK01000010.1"/>
</dbReference>
<dbReference type="InterPro" id="IPR003607">
    <property type="entry name" value="HD/PDEase_dom"/>
</dbReference>
<organism evidence="2 3">
    <name type="scientific">Gordoniibacillus kamchatkensis</name>
    <dbReference type="NCBI Taxonomy" id="1590651"/>
    <lineage>
        <taxon>Bacteria</taxon>
        <taxon>Bacillati</taxon>
        <taxon>Bacillota</taxon>
        <taxon>Bacilli</taxon>
        <taxon>Bacillales</taxon>
        <taxon>Paenibacillaceae</taxon>
        <taxon>Gordoniibacillus</taxon>
    </lineage>
</organism>
<protein>
    <recommendedName>
        <fullName evidence="1">HD-GYP domain-containing protein</fullName>
    </recommendedName>
</protein>
<dbReference type="Gene3D" id="1.10.3210.10">
    <property type="entry name" value="Hypothetical protein af1432"/>
    <property type="match status" value="1"/>
</dbReference>
<dbReference type="CDD" id="cd00077">
    <property type="entry name" value="HDc"/>
    <property type="match status" value="1"/>
</dbReference>
<evidence type="ECO:0000313" key="3">
    <source>
        <dbReference type="Proteomes" id="UP000031967"/>
    </source>
</evidence>
<feature type="domain" description="HD-GYP" evidence="1">
    <location>
        <begin position="110"/>
        <end position="306"/>
    </location>
</feature>
<proteinExistence type="predicted"/>
<dbReference type="PANTHER" id="PTHR43155">
    <property type="entry name" value="CYCLIC DI-GMP PHOSPHODIESTERASE PA4108-RELATED"/>
    <property type="match status" value="1"/>
</dbReference>
<dbReference type="Pfam" id="PF13487">
    <property type="entry name" value="HD_5"/>
    <property type="match status" value="1"/>
</dbReference>
<sequence>MMDLNGEANGTNGLIGFRLKRDIFNKYGSLLIAAPALLNQGHLELLESHAIQLTGEDVVTAGQEENAEQLDGAETIDQLVEQVYTIFQDVRYSKKVPLADIRKHIIPAIHQSSDELNVFGLLSSLQAKDDYTYRHNIGVAVLATLIGKWLNMKEHDLLQLSTAALLHDIGKMMIPPDILDKPDKLTNEEFELMKKHIVFGYELIKGTVGTNHRQALVALQHHERMDGRGYPFGLEQEKIDYFSRIVMIADVFHAMTSQKIYRSATPLYEILRNISQNAFGVFDAKIVSVFLNRIMQSLVGHEVVLTDGSKGKIVYINPFAPVHPLVQIEELFLDLSKHTEAQIDHVLA</sequence>
<name>A0ABR5AJU6_9BACL</name>
<gene>
    <name evidence="2" type="ORF">SD70_07575</name>
</gene>
<dbReference type="PROSITE" id="PS51832">
    <property type="entry name" value="HD_GYP"/>
    <property type="match status" value="1"/>
</dbReference>
<evidence type="ECO:0000313" key="2">
    <source>
        <dbReference type="EMBL" id="KIL41308.1"/>
    </source>
</evidence>
<comment type="caution">
    <text evidence="2">The sequence shown here is derived from an EMBL/GenBank/DDBJ whole genome shotgun (WGS) entry which is preliminary data.</text>
</comment>
<accession>A0ABR5AJU6</accession>
<dbReference type="EMBL" id="JXAK01000010">
    <property type="protein sequence ID" value="KIL41308.1"/>
    <property type="molecule type" value="Genomic_DNA"/>
</dbReference>
<dbReference type="Proteomes" id="UP000031967">
    <property type="component" value="Unassembled WGS sequence"/>
</dbReference>
<keyword evidence="3" id="KW-1185">Reference proteome</keyword>
<dbReference type="InterPro" id="IPR037522">
    <property type="entry name" value="HD_GYP_dom"/>
</dbReference>
<reference evidence="2 3" key="1">
    <citation type="submission" date="2014-12" db="EMBL/GenBank/DDBJ databases">
        <title>Draft genome sequence of Paenibacillus kamchatkensis strain B-2647.</title>
        <authorList>
            <person name="Karlyshev A.V."/>
            <person name="Kudryashova E.B."/>
        </authorList>
    </citation>
    <scope>NUCLEOTIDE SEQUENCE [LARGE SCALE GENOMIC DNA]</scope>
    <source>
        <strain evidence="2 3">VKM B-2647</strain>
    </source>
</reference>
<dbReference type="PANTHER" id="PTHR43155:SF2">
    <property type="entry name" value="CYCLIC DI-GMP PHOSPHODIESTERASE PA4108"/>
    <property type="match status" value="1"/>
</dbReference>
<dbReference type="SMART" id="SM00471">
    <property type="entry name" value="HDc"/>
    <property type="match status" value="1"/>
</dbReference>
<dbReference type="SUPFAM" id="SSF109604">
    <property type="entry name" value="HD-domain/PDEase-like"/>
    <property type="match status" value="1"/>
</dbReference>